<evidence type="ECO:0000256" key="2">
    <source>
        <dbReference type="ARBA" id="ARBA00004119"/>
    </source>
</evidence>
<feature type="transmembrane region" description="Helical" evidence="13">
    <location>
        <begin position="23"/>
        <end position="44"/>
    </location>
</feature>
<name>A0AB40C091_DIOCR</name>
<evidence type="ECO:0000313" key="18">
    <source>
        <dbReference type="RefSeq" id="XP_039132312.1"/>
    </source>
</evidence>
<evidence type="ECO:0000256" key="12">
    <source>
        <dbReference type="SAM" id="MobiDB-lite"/>
    </source>
</evidence>
<feature type="transmembrane region" description="Helical" evidence="13">
    <location>
        <begin position="219"/>
        <end position="245"/>
    </location>
</feature>
<evidence type="ECO:0000256" key="7">
    <source>
        <dbReference type="ARBA" id="ARBA00022958"/>
    </source>
</evidence>
<evidence type="ECO:0000256" key="3">
    <source>
        <dbReference type="ARBA" id="ARBA00004141"/>
    </source>
</evidence>
<comment type="subcellular location">
    <subcellularLocation>
        <location evidence="3">Membrane</location>
        <topology evidence="3">Multi-pass membrane protein</topology>
    </subcellularLocation>
    <subcellularLocation>
        <location evidence="2">Plastid</location>
        <location evidence="2">Chloroplast envelope</location>
    </subcellularLocation>
</comment>
<dbReference type="Pfam" id="PF23256">
    <property type="entry name" value="CHX17_2nd"/>
    <property type="match status" value="1"/>
</dbReference>
<keyword evidence="8 13" id="KW-1133">Transmembrane helix</keyword>
<dbReference type="GeneID" id="120269091"/>
<dbReference type="AlphaFoldDB" id="A0AB40C091"/>
<feature type="transmembrane region" description="Helical" evidence="13">
    <location>
        <begin position="403"/>
        <end position="426"/>
    </location>
</feature>
<evidence type="ECO:0000256" key="1">
    <source>
        <dbReference type="ARBA" id="ARBA00003198"/>
    </source>
</evidence>
<dbReference type="Gene3D" id="1.20.1530.20">
    <property type="match status" value="1"/>
</dbReference>
<dbReference type="GO" id="GO:1902600">
    <property type="term" value="P:proton transmembrane transport"/>
    <property type="evidence" value="ECO:0007669"/>
    <property type="project" value="InterPro"/>
</dbReference>
<dbReference type="GO" id="GO:0016020">
    <property type="term" value="C:membrane"/>
    <property type="evidence" value="ECO:0007669"/>
    <property type="project" value="UniProtKB-SubCell"/>
</dbReference>
<sequence length="831" mass="92546">MCVNENITNAVSSPGFYRGEDPLHYSLPLLLLNVSLIFILSRSIHHLLKHFHQSRTISYIITGFLLGPSVIGQSKRFRQELFHPKATFLLDTLTLLSLILYLFNISVKADLIVLKKPGKLVISTFIFGSLFPLIICSFLYVSLKSFLPSNIKSHNLLLLLASRFSLSSFPVLTDILDELGLLNTDVGRIATTTSLVTDILSWFLNAFIAATLIASRVGSIIKCVMAVVSLGIYLLIVIFIFRPLIIRITKKTPVGELIPEGYFVGIVLLALATSFFTELSGYHAAFGPMILGLALPGGMPLGVTLKERLDSFMSGLFLPIYLVLAGYRTDFSKLKNVMEWGYLELFVFVTFLGKIVGSMAAPLYYKWPWRDALSLGLMMNLKGIIEVQFLNSWGDTEMANNEQFSILMLTMTVNTAVLTPLIKYLYKPTMKYITTKRRTVQDSKPNSELRLLIAVHNEDNVSPIVELLEASSTTKESPLNIYLLHVMELAGRAAAVLAPHKKNKKNPGMTASDRIVNAFRYFERQNTGAVFVHAFIALAPSATKHNDVCGLALEKKVQLIIIPFHKQSDGALAMANHTFQNMNQNVLTYAPCSVAILVDHGNSGGATCSHTNALLHRVAVFFLGGADDREALAYGKRMAMNKNVKLSVVRFVSKLEFRELEDEEWKKDGEMVSEVRSMENVVYREETVENGEGTVGVIRRMSDKFDLLIVGRRKGEESELTKGLSVWSTECPELGVIGDMLSSTDFGVKVSIMVVQQQKRVEDDKLDVTVSSISPKKNKDEHSEERVEENDGQNDKLDINDYELGKINENGAVISDEIREENGEQNDKVGC</sequence>
<dbReference type="PANTHER" id="PTHR32468:SF30">
    <property type="entry name" value="OS12G0109150 PROTEIN"/>
    <property type="match status" value="1"/>
</dbReference>
<evidence type="ECO:0000256" key="13">
    <source>
        <dbReference type="SAM" id="Phobius"/>
    </source>
</evidence>
<keyword evidence="10 13" id="KW-0472">Membrane</keyword>
<comment type="function">
    <text evidence="1">May function as sodium-coupled metabolite transporter across the chloroplast envelope.</text>
</comment>
<feature type="transmembrane region" description="Helical" evidence="13">
    <location>
        <begin position="257"/>
        <end position="276"/>
    </location>
</feature>
<evidence type="ECO:0000256" key="9">
    <source>
        <dbReference type="ARBA" id="ARBA00023065"/>
    </source>
</evidence>
<evidence type="ECO:0000256" key="10">
    <source>
        <dbReference type="ARBA" id="ARBA00023136"/>
    </source>
</evidence>
<evidence type="ECO:0000256" key="5">
    <source>
        <dbReference type="ARBA" id="ARBA00022538"/>
    </source>
</evidence>
<dbReference type="InterPro" id="IPR057290">
    <property type="entry name" value="CHX17_C"/>
</dbReference>
<keyword evidence="5" id="KW-0633">Potassium transport</keyword>
<keyword evidence="6 13" id="KW-0812">Transmembrane</keyword>
<evidence type="ECO:0000256" key="6">
    <source>
        <dbReference type="ARBA" id="ARBA00022692"/>
    </source>
</evidence>
<dbReference type="InterPro" id="IPR057291">
    <property type="entry name" value="CHX17_2nd"/>
</dbReference>
<evidence type="ECO:0000313" key="17">
    <source>
        <dbReference type="Proteomes" id="UP001515500"/>
    </source>
</evidence>
<keyword evidence="7" id="KW-0630">Potassium</keyword>
<dbReference type="RefSeq" id="XP_039132312.1">
    <property type="nucleotide sequence ID" value="XM_039276378.1"/>
</dbReference>
<dbReference type="GO" id="GO:0006885">
    <property type="term" value="P:regulation of pH"/>
    <property type="evidence" value="ECO:0007669"/>
    <property type="project" value="TreeGrafter"/>
</dbReference>
<comment type="similarity">
    <text evidence="11">Belongs to the monovalent cation:proton antiporter 2 (CPA2) transporter (TC 2.A.37) family. CHX (TC 2.A.37.4) subfamily.</text>
</comment>
<feature type="transmembrane region" description="Helical" evidence="13">
    <location>
        <begin position="119"/>
        <end position="143"/>
    </location>
</feature>
<feature type="region of interest" description="Disordered" evidence="12">
    <location>
        <begin position="766"/>
        <end position="831"/>
    </location>
</feature>
<feature type="domain" description="Cation/H+ exchanger transmembrane" evidence="14">
    <location>
        <begin position="43"/>
        <end position="421"/>
    </location>
</feature>
<keyword evidence="9" id="KW-0406">Ion transport</keyword>
<dbReference type="GO" id="GO:0006813">
    <property type="term" value="P:potassium ion transport"/>
    <property type="evidence" value="ECO:0007669"/>
    <property type="project" value="UniProtKB-KW"/>
</dbReference>
<feature type="transmembrane region" description="Helical" evidence="13">
    <location>
        <begin position="341"/>
        <end position="365"/>
    </location>
</feature>
<dbReference type="PANTHER" id="PTHR32468">
    <property type="entry name" value="CATION/H + ANTIPORTER"/>
    <property type="match status" value="1"/>
</dbReference>
<evidence type="ECO:0000256" key="4">
    <source>
        <dbReference type="ARBA" id="ARBA00022448"/>
    </source>
</evidence>
<dbReference type="InterPro" id="IPR050794">
    <property type="entry name" value="CPA2_transporter"/>
</dbReference>
<feature type="transmembrane region" description="Helical" evidence="13">
    <location>
        <begin position="312"/>
        <end position="329"/>
    </location>
</feature>
<dbReference type="Pfam" id="PF23259">
    <property type="entry name" value="CHX17_C"/>
    <property type="match status" value="1"/>
</dbReference>
<accession>A0AB40C091</accession>
<keyword evidence="17" id="KW-1185">Reference proteome</keyword>
<evidence type="ECO:0000256" key="8">
    <source>
        <dbReference type="ARBA" id="ARBA00022989"/>
    </source>
</evidence>
<gene>
    <name evidence="18" type="primary">LOC120269091</name>
</gene>
<feature type="transmembrane region" description="Helical" evidence="13">
    <location>
        <begin position="86"/>
        <end position="107"/>
    </location>
</feature>
<evidence type="ECO:0000259" key="14">
    <source>
        <dbReference type="Pfam" id="PF00999"/>
    </source>
</evidence>
<protein>
    <submittedName>
        <fullName evidence="18">Cation/H(+) antiporter 15-like</fullName>
    </submittedName>
</protein>
<reference evidence="18" key="1">
    <citation type="submission" date="2025-08" db="UniProtKB">
        <authorList>
            <consortium name="RefSeq"/>
        </authorList>
    </citation>
    <scope>IDENTIFICATION</scope>
</reference>
<evidence type="ECO:0000256" key="11">
    <source>
        <dbReference type="ARBA" id="ARBA00038341"/>
    </source>
</evidence>
<feature type="transmembrane region" description="Helical" evidence="13">
    <location>
        <begin position="282"/>
        <end position="305"/>
    </location>
</feature>
<feature type="domain" description="Cation/H(+) antiporter C-terminal" evidence="16">
    <location>
        <begin position="618"/>
        <end position="758"/>
    </location>
</feature>
<evidence type="ECO:0000259" key="16">
    <source>
        <dbReference type="Pfam" id="PF23259"/>
    </source>
</evidence>
<dbReference type="GO" id="GO:0012505">
    <property type="term" value="C:endomembrane system"/>
    <property type="evidence" value="ECO:0007669"/>
    <property type="project" value="TreeGrafter"/>
</dbReference>
<dbReference type="GO" id="GO:0009941">
    <property type="term" value="C:chloroplast envelope"/>
    <property type="evidence" value="ECO:0007669"/>
    <property type="project" value="UniProtKB-SubCell"/>
</dbReference>
<feature type="domain" description="Cation/H(+) antiporter central" evidence="15">
    <location>
        <begin position="479"/>
        <end position="611"/>
    </location>
</feature>
<feature type="compositionally biased region" description="Basic and acidic residues" evidence="12">
    <location>
        <begin position="793"/>
        <end position="806"/>
    </location>
</feature>
<dbReference type="InterPro" id="IPR006153">
    <property type="entry name" value="Cation/H_exchanger_TM"/>
</dbReference>
<dbReference type="Proteomes" id="UP001515500">
    <property type="component" value="Chromosome 9"/>
</dbReference>
<feature type="transmembrane region" description="Helical" evidence="13">
    <location>
        <begin position="56"/>
        <end position="74"/>
    </location>
</feature>
<proteinExistence type="inferred from homology"/>
<feature type="transmembrane region" description="Helical" evidence="13">
    <location>
        <begin position="189"/>
        <end position="213"/>
    </location>
</feature>
<dbReference type="Pfam" id="PF00999">
    <property type="entry name" value="Na_H_Exchanger"/>
    <property type="match status" value="1"/>
</dbReference>
<dbReference type="Gene3D" id="3.40.50.12370">
    <property type="match status" value="1"/>
</dbReference>
<organism evidence="17 18">
    <name type="scientific">Dioscorea cayennensis subsp. rotundata</name>
    <name type="common">White Guinea yam</name>
    <name type="synonym">Dioscorea rotundata</name>
    <dbReference type="NCBI Taxonomy" id="55577"/>
    <lineage>
        <taxon>Eukaryota</taxon>
        <taxon>Viridiplantae</taxon>
        <taxon>Streptophyta</taxon>
        <taxon>Embryophyta</taxon>
        <taxon>Tracheophyta</taxon>
        <taxon>Spermatophyta</taxon>
        <taxon>Magnoliopsida</taxon>
        <taxon>Liliopsida</taxon>
        <taxon>Dioscoreales</taxon>
        <taxon>Dioscoreaceae</taxon>
        <taxon>Dioscorea</taxon>
    </lineage>
</organism>
<keyword evidence="4" id="KW-0813">Transport</keyword>
<evidence type="ECO:0000259" key="15">
    <source>
        <dbReference type="Pfam" id="PF23256"/>
    </source>
</evidence>
<dbReference type="GO" id="GO:0015297">
    <property type="term" value="F:antiporter activity"/>
    <property type="evidence" value="ECO:0007669"/>
    <property type="project" value="InterPro"/>
</dbReference>
<dbReference type="InterPro" id="IPR038770">
    <property type="entry name" value="Na+/solute_symporter_sf"/>
</dbReference>
<feature type="compositionally biased region" description="Basic and acidic residues" evidence="12">
    <location>
        <begin position="816"/>
        <end position="831"/>
    </location>
</feature>